<organism evidence="1 2">
    <name type="scientific">Ureibacillus xyleni</name>
    <dbReference type="NCBI Taxonomy" id="614648"/>
    <lineage>
        <taxon>Bacteria</taxon>
        <taxon>Bacillati</taxon>
        <taxon>Bacillota</taxon>
        <taxon>Bacilli</taxon>
        <taxon>Bacillales</taxon>
        <taxon>Caryophanaceae</taxon>
        <taxon>Ureibacillus</taxon>
    </lineage>
</organism>
<evidence type="ECO:0000313" key="1">
    <source>
        <dbReference type="EMBL" id="SOC25328.1"/>
    </source>
</evidence>
<dbReference type="AlphaFoldDB" id="A0A285TQB8"/>
<dbReference type="Proteomes" id="UP000219636">
    <property type="component" value="Unassembled WGS sequence"/>
</dbReference>
<evidence type="ECO:0000313" key="2">
    <source>
        <dbReference type="Proteomes" id="UP000219636"/>
    </source>
</evidence>
<protein>
    <submittedName>
        <fullName evidence="1">Uncharacterized protein</fullName>
    </submittedName>
</protein>
<name>A0A285TQB8_9BACL</name>
<reference evidence="2" key="1">
    <citation type="submission" date="2017-08" db="EMBL/GenBank/DDBJ databases">
        <authorList>
            <person name="Varghese N."/>
            <person name="Submissions S."/>
        </authorList>
    </citation>
    <scope>NUCLEOTIDE SEQUENCE [LARGE SCALE GENOMIC DNA]</scope>
    <source>
        <strain evidence="2">JC22</strain>
    </source>
</reference>
<accession>A0A285TQB8</accession>
<sequence length="69" mass="8191">MGNYSNEKVWKDFILDSKEGDIHPIILESWKRCKNKNLDYTLIPPIDPSINIQRLIKRKSYFARLCIPI</sequence>
<keyword evidence="2" id="KW-1185">Reference proteome</keyword>
<gene>
    <name evidence="1" type="ORF">SAMN05880501_11872</name>
</gene>
<dbReference type="EMBL" id="OBMQ01000018">
    <property type="protein sequence ID" value="SOC25328.1"/>
    <property type="molecule type" value="Genomic_DNA"/>
</dbReference>
<proteinExistence type="predicted"/>